<dbReference type="RefSeq" id="WP_191286944.1">
    <property type="nucleotide sequence ID" value="NZ_BNCH01000006.1"/>
</dbReference>
<evidence type="ECO:0000313" key="1">
    <source>
        <dbReference type="EMBL" id="GHF03278.1"/>
    </source>
</evidence>
<evidence type="ECO:0000313" key="2">
    <source>
        <dbReference type="Proteomes" id="UP000609802"/>
    </source>
</evidence>
<organism evidence="1 2">
    <name type="scientific">Aliiroseovarius zhejiangensis</name>
    <dbReference type="NCBI Taxonomy" id="1632025"/>
    <lineage>
        <taxon>Bacteria</taxon>
        <taxon>Pseudomonadati</taxon>
        <taxon>Pseudomonadota</taxon>
        <taxon>Alphaproteobacteria</taxon>
        <taxon>Rhodobacterales</taxon>
        <taxon>Paracoccaceae</taxon>
        <taxon>Aliiroseovarius</taxon>
    </lineage>
</organism>
<sequence>MTDSDKPARGVLLKARNGNVIGFDKTGLRMRLSDEVIADIGGRLNMTHAPTPVDPSVLGDVQAWDVRRSGDWYLFTARLPGEQGICNFRRRVEPLGDTAADILANPSGGLFAILSVGGTRRATTSDEVLRYPYHVLTTGDDLGPAGASGTETVTATPDLQRLSEQSRDSLIADEIIARRHAEFRALPVIYARSETDNSASITAFATGPALANFARTVSNLCAAAASLGVPPKVLAVGLDFTLEALDQDGTAWRNGIYDIMARVTDIFADNGLRKPLFVSTFDAGTHSLSDNPILRAQWELAWNKAGHDHVFSAPGYMFAQDEFGRPTPEARQQIAEMDAFAIEAANTDQDWSCPVLLLAEREVDPKLIRCRGQALGAFVLDPDDLLNAGPSCGFRLEGCENGAKITAVSVDADDPNDLLIRFDKAPKGDNLTLCYALGHPASSDQMPANRGALRDDWHATSRTGRILHRWALPAALPVH</sequence>
<evidence type="ECO:0008006" key="3">
    <source>
        <dbReference type="Google" id="ProtNLM"/>
    </source>
</evidence>
<reference evidence="2" key="1">
    <citation type="journal article" date="2019" name="Int. J. Syst. Evol. Microbiol.">
        <title>The Global Catalogue of Microorganisms (GCM) 10K type strain sequencing project: providing services to taxonomists for standard genome sequencing and annotation.</title>
        <authorList>
            <consortium name="The Broad Institute Genomics Platform"/>
            <consortium name="The Broad Institute Genome Sequencing Center for Infectious Disease"/>
            <person name="Wu L."/>
            <person name="Ma J."/>
        </authorList>
    </citation>
    <scope>NUCLEOTIDE SEQUENCE [LARGE SCALE GENOMIC DNA]</scope>
    <source>
        <strain evidence="2">KCTC 42443</strain>
    </source>
</reference>
<dbReference type="Proteomes" id="UP000609802">
    <property type="component" value="Unassembled WGS sequence"/>
</dbReference>
<accession>A0ABQ3J3U1</accession>
<dbReference type="EMBL" id="BNCH01000006">
    <property type="protein sequence ID" value="GHF03278.1"/>
    <property type="molecule type" value="Genomic_DNA"/>
</dbReference>
<keyword evidence="2" id="KW-1185">Reference proteome</keyword>
<gene>
    <name evidence="1" type="ORF">GCM10016455_25660</name>
</gene>
<proteinExistence type="predicted"/>
<protein>
    <recommendedName>
        <fullName evidence="3">Sialate O-acetylesterase domain-containing protein</fullName>
    </recommendedName>
</protein>
<name>A0ABQ3J3U1_9RHOB</name>
<comment type="caution">
    <text evidence="1">The sequence shown here is derived from an EMBL/GenBank/DDBJ whole genome shotgun (WGS) entry which is preliminary data.</text>
</comment>